<keyword evidence="2" id="KW-1185">Reference proteome</keyword>
<sequence>MLRAAHVEPFFTDAPIAVFPVSWQDAGSWVFALAVAVWRTAWVHSLQNSHAALSDMHCSRGWLHCSPTSTSTDRAAPENWSVVGGGMPECHYGAAARS</sequence>
<reference evidence="1 2" key="1">
    <citation type="journal article" date="2019" name="Int. J. Syst. Evol. Microbiol.">
        <title>The Global Catalogue of Microorganisms (GCM) 10K type strain sequencing project: providing services to taxonomists for standard genome sequencing and annotation.</title>
        <authorList>
            <consortium name="The Broad Institute Genomics Platform"/>
            <consortium name="The Broad Institute Genome Sequencing Center for Infectious Disease"/>
            <person name="Wu L."/>
            <person name="Ma J."/>
        </authorList>
    </citation>
    <scope>NUCLEOTIDE SEQUENCE [LARGE SCALE GENOMIC DNA]</scope>
    <source>
        <strain evidence="1 2">JCM 4358</strain>
    </source>
</reference>
<protein>
    <submittedName>
        <fullName evidence="1">Uncharacterized protein</fullName>
    </submittedName>
</protein>
<comment type="caution">
    <text evidence="1">The sequence shown here is derived from an EMBL/GenBank/DDBJ whole genome shotgun (WGS) entry which is preliminary data.</text>
</comment>
<dbReference type="Proteomes" id="UP001499986">
    <property type="component" value="Unassembled WGS sequence"/>
</dbReference>
<name>A0ABN3HRS1_9ACTN</name>
<evidence type="ECO:0000313" key="1">
    <source>
        <dbReference type="EMBL" id="GAA2386524.1"/>
    </source>
</evidence>
<proteinExistence type="predicted"/>
<accession>A0ABN3HRS1</accession>
<dbReference type="EMBL" id="BAAASE010000001">
    <property type="protein sequence ID" value="GAA2386524.1"/>
    <property type="molecule type" value="Genomic_DNA"/>
</dbReference>
<organism evidence="1 2">
    <name type="scientific">Streptomyces coeruleofuscus</name>
    <dbReference type="NCBI Taxonomy" id="66879"/>
    <lineage>
        <taxon>Bacteria</taxon>
        <taxon>Bacillati</taxon>
        <taxon>Actinomycetota</taxon>
        <taxon>Actinomycetes</taxon>
        <taxon>Kitasatosporales</taxon>
        <taxon>Streptomycetaceae</taxon>
        <taxon>Streptomyces</taxon>
    </lineage>
</organism>
<gene>
    <name evidence="1" type="ORF">GCM10010255_12350</name>
</gene>
<evidence type="ECO:0000313" key="2">
    <source>
        <dbReference type="Proteomes" id="UP001499986"/>
    </source>
</evidence>